<evidence type="ECO:0000256" key="3">
    <source>
        <dbReference type="ARBA" id="ARBA00022679"/>
    </source>
</evidence>
<gene>
    <name evidence="11" type="ORF">ASZ78_010448</name>
</gene>
<protein>
    <recommendedName>
        <fullName evidence="2">RING-type E3 ubiquitin transferase</fullName>
        <ecNumber evidence="2">2.3.2.27</ecNumber>
    </recommendedName>
</protein>
<reference evidence="11 12" key="1">
    <citation type="submission" date="2016-07" db="EMBL/GenBank/DDBJ databases">
        <title>Disparate Historic Effective Population Sizes Predicted by Modern Levels of Genome Diversity for the Scaled Quail (Callipepla squamata) and the Northern Bobwhite (Colinus virginianus): Inferences from First and Second Generation Draft Genome Assemblies for Sympatric New World Quail.</title>
        <authorList>
            <person name="Oldeschulte D.L."/>
            <person name="Halley Y.A."/>
            <person name="Bhattarai E.K."/>
            <person name="Brashear W.A."/>
            <person name="Hill J."/>
            <person name="Metz R.P."/>
            <person name="Johnson C.D."/>
            <person name="Rollins D."/>
            <person name="Peterson M.J."/>
            <person name="Bickhart D.M."/>
            <person name="Decker J.E."/>
            <person name="Seabury C.M."/>
        </authorList>
    </citation>
    <scope>NUCLEOTIDE SEQUENCE [LARGE SCALE GENOMIC DNA]</scope>
    <source>
        <strain evidence="11 12">Texas</strain>
        <tissue evidence="11">Leg muscle</tissue>
    </source>
</reference>
<dbReference type="Proteomes" id="UP000198323">
    <property type="component" value="Unassembled WGS sequence"/>
</dbReference>
<evidence type="ECO:0000256" key="1">
    <source>
        <dbReference type="ARBA" id="ARBA00000900"/>
    </source>
</evidence>
<comment type="catalytic activity">
    <reaction evidence="1">
        <text>S-ubiquitinyl-[E2 ubiquitin-conjugating enzyme]-L-cysteine + [acceptor protein]-L-lysine = [E2 ubiquitin-conjugating enzyme]-L-cysteine + N(6)-ubiquitinyl-[acceptor protein]-L-lysine.</text>
        <dbReference type="EC" id="2.3.2.27"/>
    </reaction>
</comment>
<evidence type="ECO:0000313" key="12">
    <source>
        <dbReference type="Proteomes" id="UP000198323"/>
    </source>
</evidence>
<keyword evidence="5 9" id="KW-0863">Zinc-finger</keyword>
<sequence>MVLQRADQRAARSAECDTTAAALVKNNRSPSVLPACCSEKTMAAEEAWTCPVCRDARRDVAYATPCNHTFCLGCILRWARRRASCPLCRTAMKTVRVSVRGDNEYQECIVSPPAVPAPIGFGTITVPSGTAGPSEAARAGGLLPEE</sequence>
<dbReference type="EC" id="2.3.2.27" evidence="2"/>
<evidence type="ECO:0000256" key="6">
    <source>
        <dbReference type="ARBA" id="ARBA00022833"/>
    </source>
</evidence>
<evidence type="ECO:0000256" key="5">
    <source>
        <dbReference type="ARBA" id="ARBA00022771"/>
    </source>
</evidence>
<dbReference type="AlphaFoldDB" id="A0A226M9N2"/>
<dbReference type="STRING" id="9009.A0A226M9N2"/>
<feature type="domain" description="RING-type" evidence="10">
    <location>
        <begin position="50"/>
        <end position="89"/>
    </location>
</feature>
<dbReference type="GO" id="GO:0061630">
    <property type="term" value="F:ubiquitin protein ligase activity"/>
    <property type="evidence" value="ECO:0007669"/>
    <property type="project" value="UniProtKB-EC"/>
</dbReference>
<keyword evidence="6" id="KW-0862">Zinc</keyword>
<dbReference type="GO" id="GO:0000209">
    <property type="term" value="P:protein polyubiquitination"/>
    <property type="evidence" value="ECO:0007669"/>
    <property type="project" value="TreeGrafter"/>
</dbReference>
<keyword evidence="4" id="KW-0479">Metal-binding</keyword>
<dbReference type="InterPro" id="IPR013083">
    <property type="entry name" value="Znf_RING/FYVE/PHD"/>
</dbReference>
<name>A0A226M9N2_CALSU</name>
<dbReference type="OrthoDB" id="9120264at2759"/>
<evidence type="ECO:0000256" key="2">
    <source>
        <dbReference type="ARBA" id="ARBA00012483"/>
    </source>
</evidence>
<evidence type="ECO:0000313" key="11">
    <source>
        <dbReference type="EMBL" id="OXB51982.1"/>
    </source>
</evidence>
<keyword evidence="7" id="KW-0805">Transcription regulation</keyword>
<dbReference type="InterPro" id="IPR001841">
    <property type="entry name" value="Znf_RING"/>
</dbReference>
<dbReference type="InterPro" id="IPR017907">
    <property type="entry name" value="Znf_RING_CS"/>
</dbReference>
<accession>A0A226M9N2</accession>
<dbReference type="Gene3D" id="3.30.40.10">
    <property type="entry name" value="Zinc/RING finger domain, C3HC4 (zinc finger)"/>
    <property type="match status" value="1"/>
</dbReference>
<evidence type="ECO:0000256" key="4">
    <source>
        <dbReference type="ARBA" id="ARBA00022723"/>
    </source>
</evidence>
<dbReference type="SUPFAM" id="SSF57850">
    <property type="entry name" value="RING/U-box"/>
    <property type="match status" value="1"/>
</dbReference>
<keyword evidence="3" id="KW-0808">Transferase</keyword>
<keyword evidence="12" id="KW-1185">Reference proteome</keyword>
<comment type="caution">
    <text evidence="11">The sequence shown here is derived from an EMBL/GenBank/DDBJ whole genome shotgun (WGS) entry which is preliminary data.</text>
</comment>
<evidence type="ECO:0000256" key="7">
    <source>
        <dbReference type="ARBA" id="ARBA00023015"/>
    </source>
</evidence>
<evidence type="ECO:0000256" key="8">
    <source>
        <dbReference type="ARBA" id="ARBA00023163"/>
    </source>
</evidence>
<dbReference type="PROSITE" id="PS50089">
    <property type="entry name" value="ZF_RING_2"/>
    <property type="match status" value="1"/>
</dbReference>
<dbReference type="SMART" id="SM00184">
    <property type="entry name" value="RING"/>
    <property type="match status" value="1"/>
</dbReference>
<evidence type="ECO:0000259" key="10">
    <source>
        <dbReference type="PROSITE" id="PS50089"/>
    </source>
</evidence>
<evidence type="ECO:0000256" key="9">
    <source>
        <dbReference type="PROSITE-ProRule" id="PRU00175"/>
    </source>
</evidence>
<dbReference type="PROSITE" id="PS00518">
    <property type="entry name" value="ZF_RING_1"/>
    <property type="match status" value="1"/>
</dbReference>
<dbReference type="Pfam" id="PF13923">
    <property type="entry name" value="zf-C3HC4_2"/>
    <property type="match status" value="1"/>
</dbReference>
<dbReference type="EMBL" id="MCFN01006540">
    <property type="protein sequence ID" value="OXB51982.1"/>
    <property type="molecule type" value="Genomic_DNA"/>
</dbReference>
<dbReference type="GO" id="GO:0008270">
    <property type="term" value="F:zinc ion binding"/>
    <property type="evidence" value="ECO:0007669"/>
    <property type="project" value="UniProtKB-KW"/>
</dbReference>
<keyword evidence="8" id="KW-0804">Transcription</keyword>
<dbReference type="GO" id="GO:0006513">
    <property type="term" value="P:protein monoubiquitination"/>
    <property type="evidence" value="ECO:0007669"/>
    <property type="project" value="TreeGrafter"/>
</dbReference>
<organism evidence="11 12">
    <name type="scientific">Callipepla squamata</name>
    <name type="common">Scaled quail</name>
    <dbReference type="NCBI Taxonomy" id="9009"/>
    <lineage>
        <taxon>Eukaryota</taxon>
        <taxon>Metazoa</taxon>
        <taxon>Chordata</taxon>
        <taxon>Craniata</taxon>
        <taxon>Vertebrata</taxon>
        <taxon>Euteleostomi</taxon>
        <taxon>Archelosauria</taxon>
        <taxon>Archosauria</taxon>
        <taxon>Dinosauria</taxon>
        <taxon>Saurischia</taxon>
        <taxon>Theropoda</taxon>
        <taxon>Coelurosauria</taxon>
        <taxon>Aves</taxon>
        <taxon>Neognathae</taxon>
        <taxon>Galloanserae</taxon>
        <taxon>Galliformes</taxon>
        <taxon>Odontophoridae</taxon>
        <taxon>Callipepla</taxon>
    </lineage>
</organism>
<dbReference type="PANTHER" id="PTHR46077">
    <property type="entry name" value="E3 UBIQUITIN-PROTEIN LIGASE TOPORS"/>
    <property type="match status" value="1"/>
</dbReference>
<proteinExistence type="predicted"/>
<dbReference type="PANTHER" id="PTHR46077:SF1">
    <property type="entry name" value="TOP1 BINDING ARGININE_SERINE RICH PROTEIN, E3 UBIQUITIN LIGASE"/>
    <property type="match status" value="1"/>
</dbReference>